<evidence type="ECO:0000259" key="1">
    <source>
        <dbReference type="Pfam" id="PF20167"/>
    </source>
</evidence>
<protein>
    <recommendedName>
        <fullName evidence="1">Putative plant transposon protein domain-containing protein</fullName>
    </recommendedName>
</protein>
<comment type="caution">
    <text evidence="2">The sequence shown here is derived from an EMBL/GenBank/DDBJ whole genome shotgun (WGS) entry which is preliminary data.</text>
</comment>
<gene>
    <name evidence="2" type="ORF">KY290_033718</name>
</gene>
<evidence type="ECO:0000313" key="2">
    <source>
        <dbReference type="EMBL" id="KAH0740675.1"/>
    </source>
</evidence>
<name>A0ABQ7U4S1_SOLTU</name>
<keyword evidence="3" id="KW-1185">Reference proteome</keyword>
<dbReference type="InterPro" id="IPR046796">
    <property type="entry name" value="Transposase_32_dom"/>
</dbReference>
<evidence type="ECO:0000313" key="3">
    <source>
        <dbReference type="Proteomes" id="UP000826656"/>
    </source>
</evidence>
<sequence>MGCCGLTASGSLNTWEMSTPNCDADEFNRLKETPPYRDIGHTLCGVESTARWGHSKDTGRHNTLHFANFSLVAQVWLKIVCSVLLSAKHLSVVPRDRVVLVYMLMKGMPINVGVILRQHMMKFRKNMHWQFCYGVLITRYLRAHGIEEEACALTIAFHPDLMGKLVDMTMTKALDTSHGLVLSAQEGQARDDSVMARMFGMAELQLRIGGRPITDAEMETMAEHHPLSESATFLCKTGHIFLEPLDDDEATADEAMDDEEEDDVVESEANALMVFDGGDDEA</sequence>
<feature type="domain" description="Putative plant transposon protein" evidence="1">
    <location>
        <begin position="28"/>
        <end position="146"/>
    </location>
</feature>
<dbReference type="EMBL" id="JAIVGD010000026">
    <property type="protein sequence ID" value="KAH0740675.1"/>
    <property type="molecule type" value="Genomic_DNA"/>
</dbReference>
<dbReference type="Proteomes" id="UP000826656">
    <property type="component" value="Unassembled WGS sequence"/>
</dbReference>
<accession>A0ABQ7U4S1</accession>
<organism evidence="2 3">
    <name type="scientific">Solanum tuberosum</name>
    <name type="common">Potato</name>
    <dbReference type="NCBI Taxonomy" id="4113"/>
    <lineage>
        <taxon>Eukaryota</taxon>
        <taxon>Viridiplantae</taxon>
        <taxon>Streptophyta</taxon>
        <taxon>Embryophyta</taxon>
        <taxon>Tracheophyta</taxon>
        <taxon>Spermatophyta</taxon>
        <taxon>Magnoliopsida</taxon>
        <taxon>eudicotyledons</taxon>
        <taxon>Gunneridae</taxon>
        <taxon>Pentapetalae</taxon>
        <taxon>asterids</taxon>
        <taxon>lamiids</taxon>
        <taxon>Solanales</taxon>
        <taxon>Solanaceae</taxon>
        <taxon>Solanoideae</taxon>
        <taxon>Solaneae</taxon>
        <taxon>Solanum</taxon>
    </lineage>
</organism>
<dbReference type="Pfam" id="PF20167">
    <property type="entry name" value="Transposase_32"/>
    <property type="match status" value="1"/>
</dbReference>
<reference evidence="2 3" key="1">
    <citation type="journal article" date="2021" name="bioRxiv">
        <title>Chromosome-scale and haplotype-resolved genome assembly of a tetraploid potato cultivar.</title>
        <authorList>
            <person name="Sun H."/>
            <person name="Jiao W.-B."/>
            <person name="Krause K."/>
            <person name="Campoy J.A."/>
            <person name="Goel M."/>
            <person name="Folz-Donahue K."/>
            <person name="Kukat C."/>
            <person name="Huettel B."/>
            <person name="Schneeberger K."/>
        </authorList>
    </citation>
    <scope>NUCLEOTIDE SEQUENCE [LARGE SCALE GENOMIC DNA]</scope>
    <source>
        <strain evidence="2">SolTubOtavaFocal</strain>
        <tissue evidence="2">Leaves</tissue>
    </source>
</reference>
<proteinExistence type="predicted"/>